<sequence length="450" mass="51604">MATNRWSRVRKAYQSGELGKQTVPKHIESKRTVRRNALADISTVATKANETSQKHQYQQLAERVRELQKEVVPDLLLYPITSPYSPFSSITPSSTNSFASLPSYARQQSTPASTTSFVPNQRFGLSTKILERAHDIPERFWIDWQQKQMQEQIEELEYIKNNLHRSPTTSILANETDENGTDGFVIDPHLRNNEARRRSALYLQEAQRLANERRTSLARTTTLNESIPENSLETSSIYDNDSDNESLFDFDRRSDETIEPANLSDVDEVPAKPISLVEDNQSNEEPSSLTISLPFTYTNTREQIIFPTNYRQTSIRPTLERVIEINDNVIQTDSPTSSVEDVAQINTEYNVTLLKRADPLKINPLYYTRATVNRTIQFQKFRPIESLISMKSLEQENTSPIPIYRQRSMQTDRSLSPTLSFISARSRLSSITDIDDQLDDDDIRSQTVTR</sequence>
<comment type="caution">
    <text evidence="2">The sequence shown here is derived from an EMBL/GenBank/DDBJ whole genome shotgun (WGS) entry which is preliminary data.</text>
</comment>
<evidence type="ECO:0000256" key="1">
    <source>
        <dbReference type="SAM" id="MobiDB-lite"/>
    </source>
</evidence>
<evidence type="ECO:0000313" key="2">
    <source>
        <dbReference type="EMBL" id="CAF0851946.1"/>
    </source>
</evidence>
<name>A0A813WKA3_ADIRI</name>
<dbReference type="EMBL" id="CAJNOJ010000022">
    <property type="protein sequence ID" value="CAF0851946.1"/>
    <property type="molecule type" value="Genomic_DNA"/>
</dbReference>
<evidence type="ECO:0000313" key="3">
    <source>
        <dbReference type="Proteomes" id="UP000663852"/>
    </source>
</evidence>
<dbReference type="Proteomes" id="UP000663852">
    <property type="component" value="Unassembled WGS sequence"/>
</dbReference>
<gene>
    <name evidence="2" type="ORF">EDS130_LOCUS7360</name>
</gene>
<accession>A0A813WKA3</accession>
<feature type="compositionally biased region" description="Polar residues" evidence="1">
    <location>
        <begin position="217"/>
        <end position="239"/>
    </location>
</feature>
<dbReference type="OrthoDB" id="10047708at2759"/>
<feature type="region of interest" description="Disordered" evidence="1">
    <location>
        <begin position="213"/>
        <end position="248"/>
    </location>
</feature>
<protein>
    <submittedName>
        <fullName evidence="2">Uncharacterized protein</fullName>
    </submittedName>
</protein>
<reference evidence="2" key="1">
    <citation type="submission" date="2021-02" db="EMBL/GenBank/DDBJ databases">
        <authorList>
            <person name="Nowell W R."/>
        </authorList>
    </citation>
    <scope>NUCLEOTIDE SEQUENCE</scope>
</reference>
<organism evidence="2 3">
    <name type="scientific">Adineta ricciae</name>
    <name type="common">Rotifer</name>
    <dbReference type="NCBI Taxonomy" id="249248"/>
    <lineage>
        <taxon>Eukaryota</taxon>
        <taxon>Metazoa</taxon>
        <taxon>Spiralia</taxon>
        <taxon>Gnathifera</taxon>
        <taxon>Rotifera</taxon>
        <taxon>Eurotatoria</taxon>
        <taxon>Bdelloidea</taxon>
        <taxon>Adinetida</taxon>
        <taxon>Adinetidae</taxon>
        <taxon>Adineta</taxon>
    </lineage>
</organism>
<dbReference type="AlphaFoldDB" id="A0A813WKA3"/>
<proteinExistence type="predicted"/>